<proteinExistence type="predicted"/>
<dbReference type="AlphaFoldDB" id="A0A423GY49"/>
<reference evidence="2 3" key="1">
    <citation type="submission" date="2016-10" db="EMBL/GenBank/DDBJ databases">
        <title>Comparative genome analysis of multiple Pseudomonas spp. focuses on biocontrol and plant growth promoting traits.</title>
        <authorList>
            <person name="Tao X.-Y."/>
            <person name="Taylor C.G."/>
        </authorList>
    </citation>
    <scope>NUCLEOTIDE SEQUENCE [LARGE SCALE GENOMIC DNA]</scope>
    <source>
        <strain evidence="2 3">37D10</strain>
    </source>
</reference>
<dbReference type="RefSeq" id="WP_123581532.1">
    <property type="nucleotide sequence ID" value="NZ_MOBI01000006.1"/>
</dbReference>
<dbReference type="SUPFAM" id="SSF51197">
    <property type="entry name" value="Clavaminate synthase-like"/>
    <property type="match status" value="1"/>
</dbReference>
<evidence type="ECO:0000313" key="2">
    <source>
        <dbReference type="EMBL" id="RON03010.1"/>
    </source>
</evidence>
<sequence>MSRPAFSRLSVTVHLPLLLQALAQIKDSDWHSHFNRDYYSGDWSGVALVSAVDALTELSPGRGEAVPRAPWLLDGRWQHALQALPLDIVSARLLKLGPGSRIHEHRDYDLEGPEADLRLHIPLLSPPDVDFLLDGLRMPMEAGECWFLDLSRPHSVDNRDRCERVHLVIDCRPSPWLEQAIIDGASTTPVPGVGHAAQALEQFRWLLENDPQLCKVLQGVTNSEAFIAATLKLAAEQGLAFSREELRAAMRNGRRQWNEKWST</sequence>
<dbReference type="Pfam" id="PF05118">
    <property type="entry name" value="Asp_Arg_Hydrox"/>
    <property type="match status" value="1"/>
</dbReference>
<protein>
    <submittedName>
        <fullName evidence="2">Aspartyl beta-hydroxylase</fullName>
    </submittedName>
</protein>
<feature type="domain" description="Aspartyl/asparaginy/proline hydroxylase" evidence="1">
    <location>
        <begin position="41"/>
        <end position="172"/>
    </location>
</feature>
<name>A0A423GY49_9PSED</name>
<accession>A0A423GY49</accession>
<organism evidence="2 3">
    <name type="scientific">Pseudomonas brassicacearum</name>
    <dbReference type="NCBI Taxonomy" id="930166"/>
    <lineage>
        <taxon>Bacteria</taxon>
        <taxon>Pseudomonadati</taxon>
        <taxon>Pseudomonadota</taxon>
        <taxon>Gammaproteobacteria</taxon>
        <taxon>Pseudomonadales</taxon>
        <taxon>Pseudomonadaceae</taxon>
        <taxon>Pseudomonas</taxon>
    </lineage>
</organism>
<dbReference type="Proteomes" id="UP000284684">
    <property type="component" value="Unassembled WGS sequence"/>
</dbReference>
<dbReference type="Gene3D" id="2.60.120.330">
    <property type="entry name" value="B-lactam Antibiotic, Isopenicillin N Synthase, Chain"/>
    <property type="match status" value="1"/>
</dbReference>
<dbReference type="EMBL" id="MOBI01000006">
    <property type="protein sequence ID" value="RON03010.1"/>
    <property type="molecule type" value="Genomic_DNA"/>
</dbReference>
<comment type="caution">
    <text evidence="2">The sequence shown here is derived from an EMBL/GenBank/DDBJ whole genome shotgun (WGS) entry which is preliminary data.</text>
</comment>
<dbReference type="InterPro" id="IPR007803">
    <property type="entry name" value="Asp/Arg/Pro-Hydrxlase"/>
</dbReference>
<dbReference type="InterPro" id="IPR027443">
    <property type="entry name" value="IPNS-like_sf"/>
</dbReference>
<evidence type="ECO:0000259" key="1">
    <source>
        <dbReference type="Pfam" id="PF05118"/>
    </source>
</evidence>
<evidence type="ECO:0000313" key="3">
    <source>
        <dbReference type="Proteomes" id="UP000284684"/>
    </source>
</evidence>
<gene>
    <name evidence="2" type="ORF">BK658_05325</name>
</gene>